<gene>
    <name evidence="1" type="ORF">Tci_682916</name>
</gene>
<feature type="non-terminal residue" evidence="1">
    <location>
        <position position="582"/>
    </location>
</feature>
<dbReference type="EMBL" id="BKCJ010553999">
    <property type="protein sequence ID" value="GFB10945.1"/>
    <property type="molecule type" value="Genomic_DNA"/>
</dbReference>
<organism evidence="1">
    <name type="scientific">Tanacetum cinerariifolium</name>
    <name type="common">Dalmatian daisy</name>
    <name type="synonym">Chrysanthemum cinerariifolium</name>
    <dbReference type="NCBI Taxonomy" id="118510"/>
    <lineage>
        <taxon>Eukaryota</taxon>
        <taxon>Viridiplantae</taxon>
        <taxon>Streptophyta</taxon>
        <taxon>Embryophyta</taxon>
        <taxon>Tracheophyta</taxon>
        <taxon>Spermatophyta</taxon>
        <taxon>Magnoliopsida</taxon>
        <taxon>eudicotyledons</taxon>
        <taxon>Gunneridae</taxon>
        <taxon>Pentapetalae</taxon>
        <taxon>asterids</taxon>
        <taxon>campanulids</taxon>
        <taxon>Asterales</taxon>
        <taxon>Asteraceae</taxon>
        <taxon>Asteroideae</taxon>
        <taxon>Anthemideae</taxon>
        <taxon>Anthemidinae</taxon>
        <taxon>Tanacetum</taxon>
    </lineage>
</organism>
<name>A0A699KXI4_TANCI</name>
<comment type="caution">
    <text evidence="1">The sequence shown here is derived from an EMBL/GenBank/DDBJ whole genome shotgun (WGS) entry which is preliminary data.</text>
</comment>
<proteinExistence type="predicted"/>
<sequence length="582" mass="65494">MFTHGLMQEHKIVASNVISAEKLNIQIGDFIVYKGKKYTINTVPDVVADHRYTYTITFEGPEYRLYDAIIMHNGDADFTYYGEAIPHLNLILASINAIDPGWTIGFVDATIADYITYVDLSCRTALTTIAEKFKLEYYIVNKEINLVKQAGNVTNLSFSYGMHNGLYSLNRKYISEKNVKTKIFAYGSSKNLPANYRNGAKRLVFEERFIANNINIYKEKQTTYTNEEIYPKRTSTVTSVVESGPDDKVFFLSDSSLEFNLNNSLIPGLEAKISFTSGELYGETFVITAYNNATKVITYKSFTNEAKITLPNQSFKAAVGDTFVLLDISLPQSYITAAEAELKAAAIQYTSEVSIPQVEYDLNIDILNMKTLGYELNPGDKVTVVHEALGVNSLIRVTQVTYPISFPEILTNNTQFTATIANFISYTDSERLVATTIQNKQNIRIVDRRSIELARRNTADFNDLRELTFDPDGYFDPGNIKPESIESGMISIKFKSQNFRLRDVLYQPNYLGNANSLLISAGFLDHLEIEIEGLGYSWAINSKTFSGLNPLIPYYVYAKCSRSALTGEWMISETPVFADETP</sequence>
<evidence type="ECO:0000313" key="1">
    <source>
        <dbReference type="EMBL" id="GFB10945.1"/>
    </source>
</evidence>
<reference evidence="1" key="1">
    <citation type="journal article" date="2019" name="Sci. Rep.">
        <title>Draft genome of Tanacetum cinerariifolium, the natural source of mosquito coil.</title>
        <authorList>
            <person name="Yamashiro T."/>
            <person name="Shiraishi A."/>
            <person name="Satake H."/>
            <person name="Nakayama K."/>
        </authorList>
    </citation>
    <scope>NUCLEOTIDE SEQUENCE</scope>
</reference>
<dbReference type="AlphaFoldDB" id="A0A699KXI4"/>
<accession>A0A699KXI4</accession>
<protein>
    <submittedName>
        <fullName evidence="1">Uncharacterized protein</fullName>
    </submittedName>
</protein>